<accession>A0ABR3TDP9</accession>
<feature type="transmembrane region" description="Helical" evidence="1">
    <location>
        <begin position="123"/>
        <end position="141"/>
    </location>
</feature>
<name>A0ABR3TDP9_9PEZI</name>
<proteinExistence type="predicted"/>
<keyword evidence="3" id="KW-1185">Reference proteome</keyword>
<keyword evidence="1" id="KW-1133">Transmembrane helix</keyword>
<organism evidence="2 3">
    <name type="scientific">Neofusicoccum ribis</name>
    <dbReference type="NCBI Taxonomy" id="45134"/>
    <lineage>
        <taxon>Eukaryota</taxon>
        <taxon>Fungi</taxon>
        <taxon>Dikarya</taxon>
        <taxon>Ascomycota</taxon>
        <taxon>Pezizomycotina</taxon>
        <taxon>Dothideomycetes</taxon>
        <taxon>Dothideomycetes incertae sedis</taxon>
        <taxon>Botryosphaeriales</taxon>
        <taxon>Botryosphaeriaceae</taxon>
        <taxon>Neofusicoccum</taxon>
    </lineage>
</organism>
<evidence type="ECO:0000256" key="1">
    <source>
        <dbReference type="SAM" id="Phobius"/>
    </source>
</evidence>
<evidence type="ECO:0000313" key="2">
    <source>
        <dbReference type="EMBL" id="KAL1637569.1"/>
    </source>
</evidence>
<keyword evidence="1" id="KW-0812">Transmembrane</keyword>
<comment type="caution">
    <text evidence="2">The sequence shown here is derived from an EMBL/GenBank/DDBJ whole genome shotgun (WGS) entry which is preliminary data.</text>
</comment>
<gene>
    <name evidence="2" type="ORF">SLS56_000707</name>
</gene>
<keyword evidence="1" id="KW-0472">Membrane</keyword>
<evidence type="ECO:0008006" key="4">
    <source>
        <dbReference type="Google" id="ProtNLM"/>
    </source>
</evidence>
<evidence type="ECO:0000313" key="3">
    <source>
        <dbReference type="Proteomes" id="UP001521116"/>
    </source>
</evidence>
<sequence length="218" mass="25341">MARRPVHISLKIAVPLSLLMIFFAIAAFTGHRRDWPGKPVFTTFRDSKRIGTTMYKLNFKLTVNQIDERFLNRRLKALSTQRLPLFIYRALHAGPAIAWSIMMPLQYIDSVRKRWPAFHRSNGYIVLSGSLLLGLGGFWILNRGMSHTYPEFYHVHMVVGGKPIPFLMWPTFESSLWFLAPAYFYSLFRTVETARAKEFARHRSWAVFHTIAAYTITL</sequence>
<feature type="transmembrane region" description="Helical" evidence="1">
    <location>
        <begin position="166"/>
        <end position="188"/>
    </location>
</feature>
<feature type="transmembrane region" description="Helical" evidence="1">
    <location>
        <begin position="12"/>
        <end position="31"/>
    </location>
</feature>
<dbReference type="EMBL" id="JAJVDC020000003">
    <property type="protein sequence ID" value="KAL1637569.1"/>
    <property type="molecule type" value="Genomic_DNA"/>
</dbReference>
<protein>
    <recommendedName>
        <fullName evidence="4">Integral membrane protein</fullName>
    </recommendedName>
</protein>
<dbReference type="Proteomes" id="UP001521116">
    <property type="component" value="Unassembled WGS sequence"/>
</dbReference>
<feature type="transmembrane region" description="Helical" evidence="1">
    <location>
        <begin position="85"/>
        <end position="102"/>
    </location>
</feature>
<reference evidence="2 3" key="1">
    <citation type="submission" date="2024-02" db="EMBL/GenBank/DDBJ databases">
        <title>De novo assembly and annotation of 12 fungi associated with fruit tree decline syndrome in Ontario, Canada.</title>
        <authorList>
            <person name="Sulman M."/>
            <person name="Ellouze W."/>
            <person name="Ilyukhin E."/>
        </authorList>
    </citation>
    <scope>NUCLEOTIDE SEQUENCE [LARGE SCALE GENOMIC DNA]</scope>
    <source>
        <strain evidence="2 3">M1-105</strain>
    </source>
</reference>